<dbReference type="Proteomes" id="UP000830671">
    <property type="component" value="Chromosome 6"/>
</dbReference>
<dbReference type="InterPro" id="IPR008928">
    <property type="entry name" value="6-hairpin_glycosidase_sf"/>
</dbReference>
<proteinExistence type="predicted"/>
<dbReference type="GO" id="GO:0005975">
    <property type="term" value="P:carbohydrate metabolic process"/>
    <property type="evidence" value="ECO:0007669"/>
    <property type="project" value="InterPro"/>
</dbReference>
<dbReference type="SUPFAM" id="SSF48208">
    <property type="entry name" value="Six-hairpin glycosidases"/>
    <property type="match status" value="1"/>
</dbReference>
<dbReference type="InterPro" id="IPR012341">
    <property type="entry name" value="6hp_glycosidase-like_sf"/>
</dbReference>
<gene>
    <name evidence="2" type="ORF">CLUP02_12976</name>
</gene>
<accession>A0A9Q8WLB3</accession>
<dbReference type="Gene3D" id="1.50.10.10">
    <property type="match status" value="1"/>
</dbReference>
<name>A0A9Q8WLB3_9PEZI</name>
<dbReference type="KEGG" id="clup:CLUP02_12976"/>
<dbReference type="InterPro" id="IPR029058">
    <property type="entry name" value="AB_hydrolase_fold"/>
</dbReference>
<evidence type="ECO:0000259" key="1">
    <source>
        <dbReference type="Pfam" id="PF00561"/>
    </source>
</evidence>
<dbReference type="InterPro" id="IPR000073">
    <property type="entry name" value="AB_hydrolase_1"/>
</dbReference>
<evidence type="ECO:0000313" key="3">
    <source>
        <dbReference type="Proteomes" id="UP000830671"/>
    </source>
</evidence>
<dbReference type="EMBL" id="CP019478">
    <property type="protein sequence ID" value="UQC87471.1"/>
    <property type="molecule type" value="Genomic_DNA"/>
</dbReference>
<dbReference type="GO" id="GO:0003824">
    <property type="term" value="F:catalytic activity"/>
    <property type="evidence" value="ECO:0007669"/>
    <property type="project" value="UniProtKB-ARBA"/>
</dbReference>
<dbReference type="GeneID" id="73346944"/>
<protein>
    <recommendedName>
        <fullName evidence="1">AB hydrolase-1 domain-containing protein</fullName>
    </recommendedName>
</protein>
<dbReference type="RefSeq" id="XP_049149080.1">
    <property type="nucleotide sequence ID" value="XM_049291934.1"/>
</dbReference>
<dbReference type="AlphaFoldDB" id="A0A9Q8WLB3"/>
<dbReference type="InterPro" id="IPR050471">
    <property type="entry name" value="AB_hydrolase"/>
</dbReference>
<reference evidence="2" key="1">
    <citation type="journal article" date="2021" name="Mol. Plant Microbe Interact.">
        <title>Complete Genome Sequence of the Plant-Pathogenic Fungus Colletotrichum lupini.</title>
        <authorList>
            <person name="Baroncelli R."/>
            <person name="Pensec F."/>
            <person name="Da Lio D."/>
            <person name="Boufleur T."/>
            <person name="Vicente I."/>
            <person name="Sarrocco S."/>
            <person name="Picot A."/>
            <person name="Baraldi E."/>
            <person name="Sukno S."/>
            <person name="Thon M."/>
            <person name="Le Floch G."/>
        </authorList>
    </citation>
    <scope>NUCLEOTIDE SEQUENCE</scope>
    <source>
        <strain evidence="2">IMI 504893</strain>
    </source>
</reference>
<organism evidence="2 3">
    <name type="scientific">Colletotrichum lupini</name>
    <dbReference type="NCBI Taxonomy" id="145971"/>
    <lineage>
        <taxon>Eukaryota</taxon>
        <taxon>Fungi</taxon>
        <taxon>Dikarya</taxon>
        <taxon>Ascomycota</taxon>
        <taxon>Pezizomycotina</taxon>
        <taxon>Sordariomycetes</taxon>
        <taxon>Hypocreomycetidae</taxon>
        <taxon>Glomerellales</taxon>
        <taxon>Glomerellaceae</taxon>
        <taxon>Colletotrichum</taxon>
        <taxon>Colletotrichum acutatum species complex</taxon>
    </lineage>
</organism>
<sequence length="1090" mass="123230">MSTKATSLSAEEILRHPAYKTTQWDLKPRLSGFATVAESRPGGPFPMWYEVHGRGPKKIVWIMGLGGSRNLWKRQNRHFGHLRGEEYSSLVFDNRGVSKSAKPNCRYSTLDMAKDLVELLRHIGWLKTDSHYYPRDLNIAGISLGGMIAQELALLIPQRLQSLILISTAPRLIRTVHTFEHMKQRVAMFLPTAVDVELKNKASRLFTRSYLNAPDTGSLDPEKTFPTNLDRFVAEELAERCEDTDFSRRKGVVLQAIAAGWHHKSDADLARIGDEVGRTRILVMHGTFDETITFPHFELIKAALGDGPEYIAWKDCGHVPLWEREEEFNETVRLFIDKTIAVSARRGLHRTYDGTNPIRLLSDPSWDLWKLGTAAGAVTPQLFKVMPIQSIITEVLASNWHHDLVGNGDFAFNFDITGTQSLVPFNTLSSWGWHKDALPQNGEKLEEYAGVPVVTHGREVVYDLEDPKLPEISKWLSANPNRINLGRISLSYKNETLSSITEPRQVLDLWNGVTTSSFKVDGEDVKVVTQGDFDTESVTFDIESVLIFEGTLRVEFDFPFPPIHKVEKTSDFEVFMGSYQFPDNHTTSIIKPGVDSDDTAHIHHTMQETSYYQNLRWPKETPLTLRRIGKQDSNTTNAHRYGLFPAASGKNVTRANGVSFTAQYNLKLQRPSLPSSIRRRNSLDWQRYWKEGGFVDLTQSSNPNATELQRRIILSQYAMRINSAATGQPPQESGLVYNGWWGKFHMEMVVWHCAHWATWGRSKYFDRIFPAVYEDLLPSAEARARRMGWDGARWPKMTELVTKGIAPGETRAYLQWQQPHPIYLAELAYKANQSRETLQRWDRTITSTAQYMASFAWFNNASGKYDLGPPIQGVTENSSPTEISNLAYELAYWQWALNAACNWKKRLEQDCPSAWSRVAQNMASPPEYDGLFAPWIGGGVNASWWDNPQLNKDPRSVIMLQGMVPDTPLMHKVNAEVGVRTADKVWDVWGDAQIRGWGRNVLAINSARIGNPERAIYHLTNFGYWTFGDQGFAHRSGPSPSPPPYFPGNGGFLLAIGYMAAGWEGSEGHAPGFPKDGTWVVKHEGMVQAL</sequence>
<dbReference type="Pfam" id="PF00561">
    <property type="entry name" value="Abhydrolase_1"/>
    <property type="match status" value="1"/>
</dbReference>
<keyword evidence="3" id="KW-1185">Reference proteome</keyword>
<dbReference type="Gene3D" id="3.40.50.1820">
    <property type="entry name" value="alpha/beta hydrolase"/>
    <property type="match status" value="1"/>
</dbReference>
<dbReference type="SUPFAM" id="SSF53474">
    <property type="entry name" value="alpha/beta-Hydrolases"/>
    <property type="match status" value="1"/>
</dbReference>
<dbReference type="PANTHER" id="PTHR43433">
    <property type="entry name" value="HYDROLASE, ALPHA/BETA FOLD FAMILY PROTEIN"/>
    <property type="match status" value="1"/>
</dbReference>
<evidence type="ECO:0000313" key="2">
    <source>
        <dbReference type="EMBL" id="UQC87471.1"/>
    </source>
</evidence>
<dbReference type="PANTHER" id="PTHR43433:SF5">
    <property type="entry name" value="AB HYDROLASE-1 DOMAIN-CONTAINING PROTEIN"/>
    <property type="match status" value="1"/>
</dbReference>
<feature type="domain" description="AB hydrolase-1" evidence="1">
    <location>
        <begin position="61"/>
        <end position="324"/>
    </location>
</feature>